<keyword evidence="3" id="KW-1185">Reference proteome</keyword>
<organism evidence="2 3">
    <name type="scientific">Melipona bicolor</name>
    <dbReference type="NCBI Taxonomy" id="60889"/>
    <lineage>
        <taxon>Eukaryota</taxon>
        <taxon>Metazoa</taxon>
        <taxon>Ecdysozoa</taxon>
        <taxon>Arthropoda</taxon>
        <taxon>Hexapoda</taxon>
        <taxon>Insecta</taxon>
        <taxon>Pterygota</taxon>
        <taxon>Neoptera</taxon>
        <taxon>Endopterygota</taxon>
        <taxon>Hymenoptera</taxon>
        <taxon>Apocrita</taxon>
        <taxon>Aculeata</taxon>
        <taxon>Apoidea</taxon>
        <taxon>Anthophila</taxon>
        <taxon>Apidae</taxon>
        <taxon>Melipona</taxon>
    </lineage>
</organism>
<reference evidence="2" key="1">
    <citation type="submission" date="2021-10" db="EMBL/GenBank/DDBJ databases">
        <title>Melipona bicolor Genome sequencing and assembly.</title>
        <authorList>
            <person name="Araujo N.S."/>
            <person name="Arias M.C."/>
        </authorList>
    </citation>
    <scope>NUCLEOTIDE SEQUENCE</scope>
    <source>
        <strain evidence="2">USP_2M_L1-L4_2017</strain>
        <tissue evidence="2">Whole body</tissue>
    </source>
</reference>
<feature type="compositionally biased region" description="Acidic residues" evidence="1">
    <location>
        <begin position="19"/>
        <end position="28"/>
    </location>
</feature>
<comment type="caution">
    <text evidence="2">The sequence shown here is derived from an EMBL/GenBank/DDBJ whole genome shotgun (WGS) entry which is preliminary data.</text>
</comment>
<evidence type="ECO:0000256" key="1">
    <source>
        <dbReference type="SAM" id="MobiDB-lite"/>
    </source>
</evidence>
<protein>
    <submittedName>
        <fullName evidence="2">Uncharacterized protein</fullName>
    </submittedName>
</protein>
<name>A0AA40KFW4_9HYME</name>
<evidence type="ECO:0000313" key="3">
    <source>
        <dbReference type="Proteomes" id="UP001177670"/>
    </source>
</evidence>
<gene>
    <name evidence="2" type="ORF">K0M31_014708</name>
</gene>
<feature type="region of interest" description="Disordered" evidence="1">
    <location>
        <begin position="1"/>
        <end position="37"/>
    </location>
</feature>
<accession>A0AA40KFW4</accession>
<dbReference type="EMBL" id="JAHYIQ010000041">
    <property type="protein sequence ID" value="KAK1118705.1"/>
    <property type="molecule type" value="Genomic_DNA"/>
</dbReference>
<dbReference type="AlphaFoldDB" id="A0AA40KFW4"/>
<dbReference type="Proteomes" id="UP001177670">
    <property type="component" value="Unassembled WGS sequence"/>
</dbReference>
<sequence length="203" mass="23351">MKHFAPLAYPRSSSRPPELDEEEEEEEEKKDWKSSRAKAGSLIVVRQSRLESRRWMKRVATKGVSSRRISYPTLHIKRSSVPPHSPDIKYSVPDRQRWHVTHELHAVAYADDWPPTVKLIPRAPIPDPSSFVSAPFRAPVVCRWHASAHTSPSRTSVVKHFDFAQFDDFSPHRARRPDPTRPCASRVSRQKLIMSPPRILIIA</sequence>
<evidence type="ECO:0000313" key="2">
    <source>
        <dbReference type="EMBL" id="KAK1118705.1"/>
    </source>
</evidence>
<proteinExistence type="predicted"/>